<keyword evidence="6 7" id="KW-0472">Membrane</keyword>
<evidence type="ECO:0000256" key="2">
    <source>
        <dbReference type="ARBA" id="ARBA00022448"/>
    </source>
</evidence>
<evidence type="ECO:0000313" key="9">
    <source>
        <dbReference type="EMBL" id="MBB6486329.1"/>
    </source>
</evidence>
<dbReference type="RefSeq" id="WP_184706172.1">
    <property type="nucleotide sequence ID" value="NZ_JACHBG010000007.1"/>
</dbReference>
<organism evidence="9 10">
    <name type="scientific">Rhizobium lusitanum</name>
    <dbReference type="NCBI Taxonomy" id="293958"/>
    <lineage>
        <taxon>Bacteria</taxon>
        <taxon>Pseudomonadati</taxon>
        <taxon>Pseudomonadota</taxon>
        <taxon>Alphaproteobacteria</taxon>
        <taxon>Hyphomicrobiales</taxon>
        <taxon>Rhizobiaceae</taxon>
        <taxon>Rhizobium/Agrobacterium group</taxon>
        <taxon>Rhizobium</taxon>
    </lineage>
</organism>
<dbReference type="Proteomes" id="UP000565576">
    <property type="component" value="Unassembled WGS sequence"/>
</dbReference>
<feature type="domain" description="ABC transmembrane type-1" evidence="8">
    <location>
        <begin position="87"/>
        <end position="303"/>
    </location>
</feature>
<evidence type="ECO:0000256" key="6">
    <source>
        <dbReference type="ARBA" id="ARBA00023136"/>
    </source>
</evidence>
<dbReference type="PANTHER" id="PTHR30193:SF37">
    <property type="entry name" value="INNER MEMBRANE ABC TRANSPORTER PERMEASE PROTEIN YCJO"/>
    <property type="match status" value="1"/>
</dbReference>
<evidence type="ECO:0000256" key="7">
    <source>
        <dbReference type="RuleBase" id="RU363032"/>
    </source>
</evidence>
<keyword evidence="3" id="KW-1003">Cell membrane</keyword>
<feature type="transmembrane region" description="Helical" evidence="7">
    <location>
        <begin position="91"/>
        <end position="113"/>
    </location>
</feature>
<dbReference type="PANTHER" id="PTHR30193">
    <property type="entry name" value="ABC TRANSPORTER PERMEASE PROTEIN"/>
    <property type="match status" value="1"/>
</dbReference>
<evidence type="ECO:0000256" key="5">
    <source>
        <dbReference type="ARBA" id="ARBA00022989"/>
    </source>
</evidence>
<dbReference type="GO" id="GO:0055085">
    <property type="term" value="P:transmembrane transport"/>
    <property type="evidence" value="ECO:0007669"/>
    <property type="project" value="InterPro"/>
</dbReference>
<name>A0A7X0IT26_9HYPH</name>
<feature type="transmembrane region" description="Helical" evidence="7">
    <location>
        <begin position="125"/>
        <end position="145"/>
    </location>
</feature>
<dbReference type="PROSITE" id="PS50928">
    <property type="entry name" value="ABC_TM1"/>
    <property type="match status" value="1"/>
</dbReference>
<accession>A0A7X0IT26</accession>
<dbReference type="SUPFAM" id="SSF161098">
    <property type="entry name" value="MetI-like"/>
    <property type="match status" value="1"/>
</dbReference>
<keyword evidence="4 7" id="KW-0812">Transmembrane</keyword>
<feature type="transmembrane region" description="Helical" evidence="7">
    <location>
        <begin position="26"/>
        <end position="45"/>
    </location>
</feature>
<dbReference type="InterPro" id="IPR035906">
    <property type="entry name" value="MetI-like_sf"/>
</dbReference>
<dbReference type="Pfam" id="PF00528">
    <property type="entry name" value="BPD_transp_1"/>
    <property type="match status" value="1"/>
</dbReference>
<evidence type="ECO:0000256" key="3">
    <source>
        <dbReference type="ARBA" id="ARBA00022475"/>
    </source>
</evidence>
<dbReference type="Gene3D" id="1.10.3720.10">
    <property type="entry name" value="MetI-like"/>
    <property type="match status" value="1"/>
</dbReference>
<dbReference type="EMBL" id="JACHBG010000007">
    <property type="protein sequence ID" value="MBB6486329.1"/>
    <property type="molecule type" value="Genomic_DNA"/>
</dbReference>
<dbReference type="InterPro" id="IPR051393">
    <property type="entry name" value="ABC_transporter_permease"/>
</dbReference>
<comment type="caution">
    <text evidence="9">The sequence shown here is derived from an EMBL/GenBank/DDBJ whole genome shotgun (WGS) entry which is preliminary data.</text>
</comment>
<evidence type="ECO:0000259" key="8">
    <source>
        <dbReference type="PROSITE" id="PS50928"/>
    </source>
</evidence>
<comment type="similarity">
    <text evidence="7">Belongs to the binding-protein-dependent transport system permease family.</text>
</comment>
<feature type="transmembrane region" description="Helical" evidence="7">
    <location>
        <begin position="173"/>
        <end position="194"/>
    </location>
</feature>
<dbReference type="InterPro" id="IPR000515">
    <property type="entry name" value="MetI-like"/>
</dbReference>
<evidence type="ECO:0000256" key="1">
    <source>
        <dbReference type="ARBA" id="ARBA00004651"/>
    </source>
</evidence>
<evidence type="ECO:0000313" key="10">
    <source>
        <dbReference type="Proteomes" id="UP000565576"/>
    </source>
</evidence>
<dbReference type="CDD" id="cd06261">
    <property type="entry name" value="TM_PBP2"/>
    <property type="match status" value="1"/>
</dbReference>
<dbReference type="GO" id="GO:0005886">
    <property type="term" value="C:plasma membrane"/>
    <property type="evidence" value="ECO:0007669"/>
    <property type="project" value="UniProtKB-SubCell"/>
</dbReference>
<protein>
    <submittedName>
        <fullName evidence="9">Multiple sugar transport system permease protein</fullName>
    </submittedName>
</protein>
<comment type="subcellular location">
    <subcellularLocation>
        <location evidence="1 7">Cell membrane</location>
        <topology evidence="1 7">Multi-pass membrane protein</topology>
    </subcellularLocation>
</comment>
<keyword evidence="9" id="KW-0762">Sugar transport</keyword>
<reference evidence="9 10" key="1">
    <citation type="submission" date="2020-08" db="EMBL/GenBank/DDBJ databases">
        <title>Genomic Encyclopedia of Type Strains, Phase IV (KMG-V): Genome sequencing to study the core and pangenomes of soil and plant-associated prokaryotes.</title>
        <authorList>
            <person name="Whitman W."/>
        </authorList>
    </citation>
    <scope>NUCLEOTIDE SEQUENCE [LARGE SCALE GENOMIC DNA]</scope>
    <source>
        <strain evidence="9 10">SEMIA 4060</strain>
    </source>
</reference>
<sequence>MTTLTASPTSPVASARPRRRILKQTHLPWLYLSPAIATFLLWIYWPLIDAFRLSFYEWNMLATSPMTFVGWTNYINIFSLPKFWQALRNTGIYVIGLLPLAVLLPLAIAIFTADLPSRARNIYRAMIFVPMIVAPVVAAVLWRWLLDPGHGMVAMTLKSLGFFAPRFLQDPKIAIWTITVLTGWKLIGFSTLILSAANANINPSLIEAARMDGANRWDIVRDIRLPLLSSTLLFLVMMTILLGAQWSFSYINVLTGGGPLGATTNIYYLLWDFGFSSLSVGWSSAAAVVLFISFGVLAYFLFRLIDRFSFYDN</sequence>
<keyword evidence="5 7" id="KW-1133">Transmembrane helix</keyword>
<dbReference type="AlphaFoldDB" id="A0A7X0IT26"/>
<keyword evidence="2 7" id="KW-0813">Transport</keyword>
<feature type="transmembrane region" description="Helical" evidence="7">
    <location>
        <begin position="280"/>
        <end position="302"/>
    </location>
</feature>
<gene>
    <name evidence="9" type="ORF">GGD46_003624</name>
</gene>
<feature type="transmembrane region" description="Helical" evidence="7">
    <location>
        <begin position="225"/>
        <end position="248"/>
    </location>
</feature>
<evidence type="ECO:0000256" key="4">
    <source>
        <dbReference type="ARBA" id="ARBA00022692"/>
    </source>
</evidence>
<proteinExistence type="inferred from homology"/>